<comment type="caution">
    <text evidence="1">The sequence shown here is derived from an EMBL/GenBank/DDBJ whole genome shotgun (WGS) entry which is preliminary data.</text>
</comment>
<protein>
    <submittedName>
        <fullName evidence="1">Uncharacterized protein</fullName>
    </submittedName>
</protein>
<dbReference type="Proteomes" id="UP000298327">
    <property type="component" value="Unassembled WGS sequence"/>
</dbReference>
<organism evidence="1 2">
    <name type="scientific">Dentipellis fragilis</name>
    <dbReference type="NCBI Taxonomy" id="205917"/>
    <lineage>
        <taxon>Eukaryota</taxon>
        <taxon>Fungi</taxon>
        <taxon>Dikarya</taxon>
        <taxon>Basidiomycota</taxon>
        <taxon>Agaricomycotina</taxon>
        <taxon>Agaricomycetes</taxon>
        <taxon>Russulales</taxon>
        <taxon>Hericiaceae</taxon>
        <taxon>Dentipellis</taxon>
    </lineage>
</organism>
<sequence>MALNLSLSLERNSDPIVSDSAAGEKEYISDEQLLKLQHCYRDPVSGAWMPHPDYASALLLTREYQEAIHDDTNAAYYRLRKRHNEEHQEKMEYIERMEACEDPVEALKNFHAYTDEDVKRMHEGFDHELDISMANTDRSMDRPMRDRYTGSH</sequence>
<evidence type="ECO:0000313" key="1">
    <source>
        <dbReference type="EMBL" id="TFY72922.1"/>
    </source>
</evidence>
<evidence type="ECO:0000313" key="2">
    <source>
        <dbReference type="Proteomes" id="UP000298327"/>
    </source>
</evidence>
<accession>A0A4Y9ZEA2</accession>
<proteinExistence type="predicted"/>
<dbReference type="EMBL" id="SEOQ01000002">
    <property type="protein sequence ID" value="TFY72922.1"/>
    <property type="molecule type" value="Genomic_DNA"/>
</dbReference>
<reference evidence="1 2" key="1">
    <citation type="submission" date="2019-02" db="EMBL/GenBank/DDBJ databases">
        <title>Genome sequencing of the rare red list fungi Dentipellis fragilis.</title>
        <authorList>
            <person name="Buettner E."/>
            <person name="Kellner H."/>
        </authorList>
    </citation>
    <scope>NUCLEOTIDE SEQUENCE [LARGE SCALE GENOMIC DNA]</scope>
    <source>
        <strain evidence="1 2">DSM 105465</strain>
    </source>
</reference>
<keyword evidence="2" id="KW-1185">Reference proteome</keyword>
<name>A0A4Y9ZEA2_9AGAM</name>
<dbReference type="AlphaFoldDB" id="A0A4Y9ZEA2"/>
<gene>
    <name evidence="1" type="ORF">EVG20_g76</name>
</gene>